<name>A0A4Z2JB12_9TELE</name>
<gene>
    <name evidence="3" type="primary">tyro3_1</name>
    <name evidence="3" type="ORF">EYF80_002567</name>
</gene>
<keyword evidence="1" id="KW-0547">Nucleotide-binding</keyword>
<keyword evidence="1" id="KW-0067">ATP-binding</keyword>
<dbReference type="Gene3D" id="3.30.200.20">
    <property type="entry name" value="Phosphorylase Kinase, domain 1"/>
    <property type="match status" value="1"/>
</dbReference>
<dbReference type="Proteomes" id="UP000314294">
    <property type="component" value="Unassembled WGS sequence"/>
</dbReference>
<sequence length="144" mass="15828">MYLLVAPVDSLGINEDLKNKLQDVLIPERLLTLGHMLGKGEFGSVREAFLKTEDSSVLKVAVKVLRAKEALLYVNLEEGQEEEAAGGSVSWQRRAEDQEKDWLMVGSEVALAIGGDYRYIIGPPEAPEEEGEATEAEDDLVINV</sequence>
<dbReference type="InterPro" id="IPR011009">
    <property type="entry name" value="Kinase-like_dom_sf"/>
</dbReference>
<feature type="region of interest" description="Disordered" evidence="2">
    <location>
        <begin position="123"/>
        <end position="144"/>
    </location>
</feature>
<protein>
    <submittedName>
        <fullName evidence="3">Tyrosine-protein kinase receptor TYRO3</fullName>
    </submittedName>
</protein>
<keyword evidence="3" id="KW-0808">Transferase</keyword>
<organism evidence="3 4">
    <name type="scientific">Liparis tanakae</name>
    <name type="common">Tanaka's snailfish</name>
    <dbReference type="NCBI Taxonomy" id="230148"/>
    <lineage>
        <taxon>Eukaryota</taxon>
        <taxon>Metazoa</taxon>
        <taxon>Chordata</taxon>
        <taxon>Craniata</taxon>
        <taxon>Vertebrata</taxon>
        <taxon>Euteleostomi</taxon>
        <taxon>Actinopterygii</taxon>
        <taxon>Neopterygii</taxon>
        <taxon>Teleostei</taxon>
        <taxon>Neoteleostei</taxon>
        <taxon>Acanthomorphata</taxon>
        <taxon>Eupercaria</taxon>
        <taxon>Perciformes</taxon>
        <taxon>Cottioidei</taxon>
        <taxon>Cottales</taxon>
        <taxon>Liparidae</taxon>
        <taxon>Liparis</taxon>
    </lineage>
</organism>
<dbReference type="InterPro" id="IPR017441">
    <property type="entry name" value="Protein_kinase_ATP_BS"/>
</dbReference>
<dbReference type="PROSITE" id="PS00107">
    <property type="entry name" value="PROTEIN_KINASE_ATP"/>
    <property type="match status" value="1"/>
</dbReference>
<keyword evidence="3" id="KW-0675">Receptor</keyword>
<proteinExistence type="predicted"/>
<accession>A0A4Z2JB12</accession>
<dbReference type="GO" id="GO:0005524">
    <property type="term" value="F:ATP binding"/>
    <property type="evidence" value="ECO:0007669"/>
    <property type="project" value="UniProtKB-UniRule"/>
</dbReference>
<evidence type="ECO:0000313" key="4">
    <source>
        <dbReference type="Proteomes" id="UP000314294"/>
    </source>
</evidence>
<evidence type="ECO:0000256" key="2">
    <source>
        <dbReference type="SAM" id="MobiDB-lite"/>
    </source>
</evidence>
<dbReference type="AlphaFoldDB" id="A0A4Z2JB12"/>
<keyword evidence="4" id="KW-1185">Reference proteome</keyword>
<dbReference type="SUPFAM" id="SSF56112">
    <property type="entry name" value="Protein kinase-like (PK-like)"/>
    <property type="match status" value="1"/>
</dbReference>
<dbReference type="OrthoDB" id="4062651at2759"/>
<dbReference type="GO" id="GO:0016301">
    <property type="term" value="F:kinase activity"/>
    <property type="evidence" value="ECO:0007669"/>
    <property type="project" value="UniProtKB-KW"/>
</dbReference>
<keyword evidence="3" id="KW-0418">Kinase</keyword>
<evidence type="ECO:0000256" key="1">
    <source>
        <dbReference type="PROSITE-ProRule" id="PRU10141"/>
    </source>
</evidence>
<feature type="compositionally biased region" description="Acidic residues" evidence="2">
    <location>
        <begin position="126"/>
        <end position="144"/>
    </location>
</feature>
<reference evidence="3 4" key="1">
    <citation type="submission" date="2019-03" db="EMBL/GenBank/DDBJ databases">
        <title>First draft genome of Liparis tanakae, snailfish: a comprehensive survey of snailfish specific genes.</title>
        <authorList>
            <person name="Kim W."/>
            <person name="Song I."/>
            <person name="Jeong J.-H."/>
            <person name="Kim D."/>
            <person name="Kim S."/>
            <person name="Ryu S."/>
            <person name="Song J.Y."/>
            <person name="Lee S.K."/>
        </authorList>
    </citation>
    <scope>NUCLEOTIDE SEQUENCE [LARGE SCALE GENOMIC DNA]</scope>
    <source>
        <tissue evidence="3">Muscle</tissue>
    </source>
</reference>
<evidence type="ECO:0000313" key="3">
    <source>
        <dbReference type="EMBL" id="TNN87366.1"/>
    </source>
</evidence>
<comment type="caution">
    <text evidence="3">The sequence shown here is derived from an EMBL/GenBank/DDBJ whole genome shotgun (WGS) entry which is preliminary data.</text>
</comment>
<dbReference type="EMBL" id="SRLO01000011">
    <property type="protein sequence ID" value="TNN87366.1"/>
    <property type="molecule type" value="Genomic_DNA"/>
</dbReference>
<feature type="binding site" evidence="1">
    <location>
        <position position="63"/>
    </location>
    <ligand>
        <name>ATP</name>
        <dbReference type="ChEBI" id="CHEBI:30616"/>
    </ligand>
</feature>